<keyword evidence="3 5" id="KW-1133">Transmembrane helix</keyword>
<keyword evidence="8" id="KW-1185">Reference proteome</keyword>
<dbReference type="STRING" id="28885.EI16_04915"/>
<evidence type="ECO:0000256" key="2">
    <source>
        <dbReference type="ARBA" id="ARBA00022692"/>
    </source>
</evidence>
<dbReference type="GO" id="GO:0016020">
    <property type="term" value="C:membrane"/>
    <property type="evidence" value="ECO:0007669"/>
    <property type="project" value="UniProtKB-SubCell"/>
</dbReference>
<evidence type="ECO:0000256" key="4">
    <source>
        <dbReference type="ARBA" id="ARBA00023136"/>
    </source>
</evidence>
<comment type="subcellular location">
    <subcellularLocation>
        <location evidence="1">Membrane</location>
    </subcellularLocation>
</comment>
<dbReference type="InterPro" id="IPR025423">
    <property type="entry name" value="TMEM205-like"/>
</dbReference>
<keyword evidence="2 5" id="KW-0812">Transmembrane</keyword>
<evidence type="ECO:0000259" key="6">
    <source>
        <dbReference type="Pfam" id="PF13664"/>
    </source>
</evidence>
<dbReference type="Proteomes" id="UP000027341">
    <property type="component" value="Unassembled WGS sequence"/>
</dbReference>
<proteinExistence type="predicted"/>
<evidence type="ECO:0000256" key="3">
    <source>
        <dbReference type="ARBA" id="ARBA00022989"/>
    </source>
</evidence>
<evidence type="ECO:0000256" key="5">
    <source>
        <dbReference type="SAM" id="Phobius"/>
    </source>
</evidence>
<reference evidence="7 8" key="1">
    <citation type="submission" date="2014-04" db="EMBL/GenBank/DDBJ databases">
        <title>Draft genome sequence of Hydrogenovibrio marinus MH-110, a model organism for aerobic H2 metabolism.</title>
        <authorList>
            <person name="Cha H.J."/>
            <person name="Jo B.H."/>
            <person name="Hwang B.H."/>
        </authorList>
    </citation>
    <scope>NUCLEOTIDE SEQUENCE [LARGE SCALE GENOMIC DNA]</scope>
    <source>
        <strain evidence="7 8">MH-110</strain>
    </source>
</reference>
<accession>A0A066ZZX9</accession>
<gene>
    <name evidence="7" type="ORF">EI16_04915</name>
</gene>
<sequence length="142" mass="16384">MRLLLLCAVWLTANVTIGYVVAPVLFKVLGKMQAGQVMSVLLNGLYFFDLAIILLMIFGLMLTQKCHIKRESWLIASAILVGVNQWFISPKMEWLKLHDMKGQVMQLSFMAWHGVSQVVFLLTLLSFAFWSYKLYRRIQQPD</sequence>
<name>A0A066ZZX9_HYDMR</name>
<dbReference type="AlphaFoldDB" id="A0A066ZZX9"/>
<dbReference type="EMBL" id="JMIU01000001">
    <property type="protein sequence ID" value="KDN95645.1"/>
    <property type="molecule type" value="Genomic_DNA"/>
</dbReference>
<evidence type="ECO:0000313" key="8">
    <source>
        <dbReference type="Proteomes" id="UP000027341"/>
    </source>
</evidence>
<feature type="transmembrane region" description="Helical" evidence="5">
    <location>
        <begin position="42"/>
        <end position="61"/>
    </location>
</feature>
<feature type="domain" description="TMEM205-like" evidence="6">
    <location>
        <begin position="5"/>
        <end position="96"/>
    </location>
</feature>
<feature type="transmembrane region" description="Helical" evidence="5">
    <location>
        <begin position="73"/>
        <end position="89"/>
    </location>
</feature>
<organism evidence="7 8">
    <name type="scientific">Hydrogenovibrio marinus</name>
    <dbReference type="NCBI Taxonomy" id="28885"/>
    <lineage>
        <taxon>Bacteria</taxon>
        <taxon>Pseudomonadati</taxon>
        <taxon>Pseudomonadota</taxon>
        <taxon>Gammaproteobacteria</taxon>
        <taxon>Thiotrichales</taxon>
        <taxon>Piscirickettsiaceae</taxon>
        <taxon>Hydrogenovibrio</taxon>
    </lineage>
</organism>
<dbReference type="RefSeq" id="WP_051623018.1">
    <property type="nucleotide sequence ID" value="NZ_AP020335.1"/>
</dbReference>
<keyword evidence="4 5" id="KW-0472">Membrane</keyword>
<evidence type="ECO:0000313" key="7">
    <source>
        <dbReference type="EMBL" id="KDN95645.1"/>
    </source>
</evidence>
<dbReference type="Pfam" id="PF13664">
    <property type="entry name" value="DUF4149"/>
    <property type="match status" value="1"/>
</dbReference>
<protein>
    <recommendedName>
        <fullName evidence="6">TMEM205-like domain-containing protein</fullName>
    </recommendedName>
</protein>
<evidence type="ECO:0000256" key="1">
    <source>
        <dbReference type="ARBA" id="ARBA00004370"/>
    </source>
</evidence>
<feature type="transmembrane region" description="Helical" evidence="5">
    <location>
        <begin position="109"/>
        <end position="130"/>
    </location>
</feature>
<comment type="caution">
    <text evidence="7">The sequence shown here is derived from an EMBL/GenBank/DDBJ whole genome shotgun (WGS) entry which is preliminary data.</text>
</comment>